<dbReference type="Pfam" id="PF04749">
    <property type="entry name" value="PLAC8"/>
    <property type="match status" value="1"/>
</dbReference>
<evidence type="ECO:0000313" key="3">
    <source>
        <dbReference type="Proteomes" id="UP000184188"/>
    </source>
</evidence>
<dbReference type="Proteomes" id="UP000184188">
    <property type="component" value="Unassembled WGS sequence"/>
</dbReference>
<name>A0A1L9S4C4_9EURO</name>
<dbReference type="AlphaFoldDB" id="A0A1L9S4C4"/>
<sequence length="147" mass="16388">MSYSPGGDQGPPLDGLPPASFGPEWSSSFWQFWSPGKTCLVGFICPAYLFSRTQARNKDPTLSNFRSCNHMCMAWHALTCLGGGSAILHAVKRRDMRDQYGIQGNSARDWLATCFCRPCALIQEEKESLLRAQSTVGYERPQGMQYP</sequence>
<feature type="transmembrane region" description="Helical" evidence="1">
    <location>
        <begin position="73"/>
        <end position="91"/>
    </location>
</feature>
<protein>
    <recommendedName>
        <fullName evidence="4">DUF614 domain protein</fullName>
    </recommendedName>
</protein>
<keyword evidence="1" id="KW-0472">Membrane</keyword>
<evidence type="ECO:0008006" key="4">
    <source>
        <dbReference type="Google" id="ProtNLM"/>
    </source>
</evidence>
<dbReference type="STRING" id="1073090.A0A1L9S4C4"/>
<dbReference type="GeneID" id="34614153"/>
<dbReference type="OrthoDB" id="1045822at2759"/>
<dbReference type="PANTHER" id="PTHR15907">
    <property type="entry name" value="DUF614 FAMILY PROTEIN-RELATED"/>
    <property type="match status" value="1"/>
</dbReference>
<gene>
    <name evidence="2" type="ORF">ASPZODRAFT_20870</name>
</gene>
<dbReference type="InterPro" id="IPR006461">
    <property type="entry name" value="PLAC_motif_containing"/>
</dbReference>
<dbReference type="EMBL" id="KV878383">
    <property type="protein sequence ID" value="OJJ42015.1"/>
    <property type="molecule type" value="Genomic_DNA"/>
</dbReference>
<dbReference type="VEuPathDB" id="FungiDB:ASPZODRAFT_20870"/>
<proteinExistence type="predicted"/>
<keyword evidence="1" id="KW-0812">Transmembrane</keyword>
<organism evidence="2 3">
    <name type="scientific">Penicilliopsis zonata CBS 506.65</name>
    <dbReference type="NCBI Taxonomy" id="1073090"/>
    <lineage>
        <taxon>Eukaryota</taxon>
        <taxon>Fungi</taxon>
        <taxon>Dikarya</taxon>
        <taxon>Ascomycota</taxon>
        <taxon>Pezizomycotina</taxon>
        <taxon>Eurotiomycetes</taxon>
        <taxon>Eurotiomycetidae</taxon>
        <taxon>Eurotiales</taxon>
        <taxon>Aspergillaceae</taxon>
        <taxon>Penicilliopsis</taxon>
    </lineage>
</organism>
<evidence type="ECO:0000313" key="2">
    <source>
        <dbReference type="EMBL" id="OJJ42015.1"/>
    </source>
</evidence>
<reference evidence="3" key="1">
    <citation type="journal article" date="2017" name="Genome Biol.">
        <title>Comparative genomics reveals high biological diversity and specific adaptations in the industrially and medically important fungal genus Aspergillus.</title>
        <authorList>
            <person name="de Vries R.P."/>
            <person name="Riley R."/>
            <person name="Wiebenga A."/>
            <person name="Aguilar-Osorio G."/>
            <person name="Amillis S."/>
            <person name="Uchima C.A."/>
            <person name="Anderluh G."/>
            <person name="Asadollahi M."/>
            <person name="Askin M."/>
            <person name="Barry K."/>
            <person name="Battaglia E."/>
            <person name="Bayram O."/>
            <person name="Benocci T."/>
            <person name="Braus-Stromeyer S.A."/>
            <person name="Caldana C."/>
            <person name="Canovas D."/>
            <person name="Cerqueira G.C."/>
            <person name="Chen F."/>
            <person name="Chen W."/>
            <person name="Choi C."/>
            <person name="Clum A."/>
            <person name="Dos Santos R.A."/>
            <person name="Damasio A.R."/>
            <person name="Diallinas G."/>
            <person name="Emri T."/>
            <person name="Fekete E."/>
            <person name="Flipphi M."/>
            <person name="Freyberg S."/>
            <person name="Gallo A."/>
            <person name="Gournas C."/>
            <person name="Habgood R."/>
            <person name="Hainaut M."/>
            <person name="Harispe M.L."/>
            <person name="Henrissat B."/>
            <person name="Hilden K.S."/>
            <person name="Hope R."/>
            <person name="Hossain A."/>
            <person name="Karabika E."/>
            <person name="Karaffa L."/>
            <person name="Karanyi Z."/>
            <person name="Krasevec N."/>
            <person name="Kuo A."/>
            <person name="Kusch H."/>
            <person name="LaButti K."/>
            <person name="Lagendijk E.L."/>
            <person name="Lapidus A."/>
            <person name="Levasseur A."/>
            <person name="Lindquist E."/>
            <person name="Lipzen A."/>
            <person name="Logrieco A.F."/>
            <person name="MacCabe A."/>
            <person name="Maekelae M.R."/>
            <person name="Malavazi I."/>
            <person name="Melin P."/>
            <person name="Meyer V."/>
            <person name="Mielnichuk N."/>
            <person name="Miskei M."/>
            <person name="Molnar A.P."/>
            <person name="Mule G."/>
            <person name="Ngan C.Y."/>
            <person name="Orejas M."/>
            <person name="Orosz E."/>
            <person name="Ouedraogo J.P."/>
            <person name="Overkamp K.M."/>
            <person name="Park H.-S."/>
            <person name="Perrone G."/>
            <person name="Piumi F."/>
            <person name="Punt P.J."/>
            <person name="Ram A.F."/>
            <person name="Ramon A."/>
            <person name="Rauscher S."/>
            <person name="Record E."/>
            <person name="Riano-Pachon D.M."/>
            <person name="Robert V."/>
            <person name="Roehrig J."/>
            <person name="Ruller R."/>
            <person name="Salamov A."/>
            <person name="Salih N.S."/>
            <person name="Samson R.A."/>
            <person name="Sandor E."/>
            <person name="Sanguinetti M."/>
            <person name="Schuetze T."/>
            <person name="Sepcic K."/>
            <person name="Shelest E."/>
            <person name="Sherlock G."/>
            <person name="Sophianopoulou V."/>
            <person name="Squina F.M."/>
            <person name="Sun H."/>
            <person name="Susca A."/>
            <person name="Todd R.B."/>
            <person name="Tsang A."/>
            <person name="Unkles S.E."/>
            <person name="van de Wiele N."/>
            <person name="van Rossen-Uffink D."/>
            <person name="Oliveira J.V."/>
            <person name="Vesth T.C."/>
            <person name="Visser J."/>
            <person name="Yu J.-H."/>
            <person name="Zhou M."/>
            <person name="Andersen M.R."/>
            <person name="Archer D.B."/>
            <person name="Baker S.E."/>
            <person name="Benoit I."/>
            <person name="Brakhage A.A."/>
            <person name="Braus G.H."/>
            <person name="Fischer R."/>
            <person name="Frisvad J.C."/>
            <person name="Goldman G.H."/>
            <person name="Houbraken J."/>
            <person name="Oakley B."/>
            <person name="Pocsi I."/>
            <person name="Scazzocchio C."/>
            <person name="Seiboth B."/>
            <person name="vanKuyk P.A."/>
            <person name="Wortman J."/>
            <person name="Dyer P.S."/>
            <person name="Grigoriev I.V."/>
        </authorList>
    </citation>
    <scope>NUCLEOTIDE SEQUENCE [LARGE SCALE GENOMIC DNA]</scope>
    <source>
        <strain evidence="3">CBS 506.65</strain>
    </source>
</reference>
<keyword evidence="1" id="KW-1133">Transmembrane helix</keyword>
<dbReference type="RefSeq" id="XP_022576525.1">
    <property type="nucleotide sequence ID" value="XM_022727689.1"/>
</dbReference>
<evidence type="ECO:0000256" key="1">
    <source>
        <dbReference type="SAM" id="Phobius"/>
    </source>
</evidence>
<accession>A0A1L9S4C4</accession>
<keyword evidence="3" id="KW-1185">Reference proteome</keyword>
<dbReference type="NCBIfam" id="TIGR01571">
    <property type="entry name" value="A_thal_Cys_rich"/>
    <property type="match status" value="1"/>
</dbReference>